<gene>
    <name evidence="1" type="ORF">PDIGIT_LOCUS1847</name>
</gene>
<evidence type="ECO:0000313" key="1">
    <source>
        <dbReference type="EMBL" id="CAI6274213.1"/>
    </source>
</evidence>
<proteinExistence type="predicted"/>
<dbReference type="InterPro" id="IPR036514">
    <property type="entry name" value="SGNH_hydro_sf"/>
</dbReference>
<dbReference type="Proteomes" id="UP001152607">
    <property type="component" value="Unassembled WGS sequence"/>
</dbReference>
<organism evidence="1 2">
    <name type="scientific">Periconia digitata</name>
    <dbReference type="NCBI Taxonomy" id="1303443"/>
    <lineage>
        <taxon>Eukaryota</taxon>
        <taxon>Fungi</taxon>
        <taxon>Dikarya</taxon>
        <taxon>Ascomycota</taxon>
        <taxon>Pezizomycotina</taxon>
        <taxon>Dothideomycetes</taxon>
        <taxon>Pleosporomycetidae</taxon>
        <taxon>Pleosporales</taxon>
        <taxon>Massarineae</taxon>
        <taxon>Periconiaceae</taxon>
        <taxon>Periconia</taxon>
    </lineage>
</organism>
<accession>A0A9W4U4D7</accession>
<name>A0A9W4U4D7_9PLEO</name>
<keyword evidence="2" id="KW-1185">Reference proteome</keyword>
<dbReference type="AlphaFoldDB" id="A0A9W4U4D7"/>
<reference evidence="1" key="1">
    <citation type="submission" date="2023-01" db="EMBL/GenBank/DDBJ databases">
        <authorList>
            <person name="Van Ghelder C."/>
            <person name="Rancurel C."/>
        </authorList>
    </citation>
    <scope>NUCLEOTIDE SEQUENCE</scope>
    <source>
        <strain evidence="1">CNCM I-4278</strain>
    </source>
</reference>
<sequence>MGYRKTGPKEYKVSAADSTEARRTNTSEFYVEWSGHKIEHLQRFYAFAQQLRPRAPKIWLAGDSSLDNKYWVPGSGPGGDPLDVSVPEIYHLALSRPTPKPDVSFWMNHLYGEKATCINTAIEASMLRERDQILLPQDVFIREHIGKDDVLIVSVGGNDIAMKPTPTTVFQMLRIAWFNGLSSIQSGTAGGLPYFESIFKEKTEDYIKRLVSVTKPRAVIVCMIYFPLESKYGQESWADISLRLLGYDRWPGQLQSAIRQMFELGTRKVQVDGTKVIPCALYEVMDGSRKKEYTARVEPNEVGGRKMAERFKDILDQELTGIWGTRDSVPDPI</sequence>
<comment type="caution">
    <text evidence="1">The sequence shown here is derived from an EMBL/GenBank/DDBJ whole genome shotgun (WGS) entry which is preliminary data.</text>
</comment>
<protein>
    <submittedName>
        <fullName evidence="1">Uncharacterized protein</fullName>
    </submittedName>
</protein>
<dbReference type="Gene3D" id="3.40.50.1110">
    <property type="entry name" value="SGNH hydrolase"/>
    <property type="match status" value="1"/>
</dbReference>
<dbReference type="EMBL" id="CAOQHR010000001">
    <property type="protein sequence ID" value="CAI6274213.1"/>
    <property type="molecule type" value="Genomic_DNA"/>
</dbReference>
<dbReference type="OrthoDB" id="2150942at2759"/>
<dbReference type="SUPFAM" id="SSF52266">
    <property type="entry name" value="SGNH hydrolase"/>
    <property type="match status" value="1"/>
</dbReference>
<evidence type="ECO:0000313" key="2">
    <source>
        <dbReference type="Proteomes" id="UP001152607"/>
    </source>
</evidence>